<proteinExistence type="inferred from homology"/>
<dbReference type="Proteomes" id="UP001195483">
    <property type="component" value="Unassembled WGS sequence"/>
</dbReference>
<dbReference type="SUPFAM" id="SSF64356">
    <property type="entry name" value="SNARE-like"/>
    <property type="match status" value="1"/>
</dbReference>
<evidence type="ECO:0000259" key="17">
    <source>
        <dbReference type="PROSITE" id="PS50859"/>
    </source>
</evidence>
<evidence type="ECO:0000256" key="10">
    <source>
        <dbReference type="ARBA" id="ARBA00037845"/>
    </source>
</evidence>
<dbReference type="Pfam" id="PF13774">
    <property type="entry name" value="Longin"/>
    <property type="match status" value="1"/>
</dbReference>
<feature type="transmembrane region" description="Helical" evidence="16">
    <location>
        <begin position="192"/>
        <end position="216"/>
    </location>
</feature>
<evidence type="ECO:0000256" key="14">
    <source>
        <dbReference type="ARBA" id="ARBA00042194"/>
    </source>
</evidence>
<keyword evidence="15" id="KW-0175">Coiled coil</keyword>
<evidence type="ECO:0000256" key="1">
    <source>
        <dbReference type="ARBA" id="ARBA00004163"/>
    </source>
</evidence>
<keyword evidence="4 16" id="KW-0812">Transmembrane</keyword>
<dbReference type="InterPro" id="IPR042855">
    <property type="entry name" value="V_SNARE_CC"/>
</dbReference>
<evidence type="ECO:0000256" key="9">
    <source>
        <dbReference type="ARBA" id="ARBA00037803"/>
    </source>
</evidence>
<dbReference type="Gene3D" id="3.30.450.50">
    <property type="entry name" value="Longin domain"/>
    <property type="match status" value="1"/>
</dbReference>
<dbReference type="GO" id="GO:0005765">
    <property type="term" value="C:lysosomal membrane"/>
    <property type="evidence" value="ECO:0007669"/>
    <property type="project" value="UniProtKB-SubCell"/>
</dbReference>
<dbReference type="InterPro" id="IPR001388">
    <property type="entry name" value="Synaptobrevin-like"/>
</dbReference>
<name>A0AAE0WFH1_9BIVA</name>
<comment type="caution">
    <text evidence="19">The sequence shown here is derived from an EMBL/GenBank/DDBJ whole genome shotgun (WGS) entry which is preliminary data.</text>
</comment>
<evidence type="ECO:0000256" key="2">
    <source>
        <dbReference type="ARBA" id="ARBA00008025"/>
    </source>
</evidence>
<evidence type="ECO:0000256" key="6">
    <source>
        <dbReference type="ARBA" id="ARBA00022989"/>
    </source>
</evidence>
<evidence type="ECO:0000256" key="7">
    <source>
        <dbReference type="ARBA" id="ARBA00023136"/>
    </source>
</evidence>
<evidence type="ECO:0000256" key="11">
    <source>
        <dbReference type="ARBA" id="ARBA00037863"/>
    </source>
</evidence>
<organism evidence="19 20">
    <name type="scientific">Potamilus streckersoni</name>
    <dbReference type="NCBI Taxonomy" id="2493646"/>
    <lineage>
        <taxon>Eukaryota</taxon>
        <taxon>Metazoa</taxon>
        <taxon>Spiralia</taxon>
        <taxon>Lophotrochozoa</taxon>
        <taxon>Mollusca</taxon>
        <taxon>Bivalvia</taxon>
        <taxon>Autobranchia</taxon>
        <taxon>Heteroconchia</taxon>
        <taxon>Palaeoheterodonta</taxon>
        <taxon>Unionida</taxon>
        <taxon>Unionoidea</taxon>
        <taxon>Unionidae</taxon>
        <taxon>Ambleminae</taxon>
        <taxon>Lampsilini</taxon>
        <taxon>Potamilus</taxon>
    </lineage>
</organism>
<reference evidence="19" key="2">
    <citation type="journal article" date="2021" name="Genome Biol. Evol.">
        <title>Developing a high-quality reference genome for a parasitic bivalve with doubly uniparental inheritance (Bivalvia: Unionida).</title>
        <authorList>
            <person name="Smith C.H."/>
        </authorList>
    </citation>
    <scope>NUCLEOTIDE SEQUENCE</scope>
    <source>
        <strain evidence="19">CHS0354</strain>
        <tissue evidence="19">Mantle</tissue>
    </source>
</reference>
<evidence type="ECO:0000256" key="4">
    <source>
        <dbReference type="ARBA" id="ARBA00022692"/>
    </source>
</evidence>
<dbReference type="GO" id="GO:0005484">
    <property type="term" value="F:SNAP receptor activity"/>
    <property type="evidence" value="ECO:0007669"/>
    <property type="project" value="TreeGrafter"/>
</dbReference>
<dbReference type="GO" id="GO:0005794">
    <property type="term" value="C:Golgi apparatus"/>
    <property type="evidence" value="ECO:0007669"/>
    <property type="project" value="UniProtKB-SubCell"/>
</dbReference>
<dbReference type="InterPro" id="IPR011012">
    <property type="entry name" value="Longin-like_dom_sf"/>
</dbReference>
<keyword evidence="6 16" id="KW-1133">Transmembrane helix</keyword>
<dbReference type="CDD" id="cd15868">
    <property type="entry name" value="R-SNARE_VAMP8"/>
    <property type="match status" value="1"/>
</dbReference>
<dbReference type="EMBL" id="JAEAOA010001901">
    <property type="protein sequence ID" value="KAK3612421.1"/>
    <property type="molecule type" value="Genomic_DNA"/>
</dbReference>
<feature type="domain" description="Longin" evidence="17">
    <location>
        <begin position="7"/>
        <end position="121"/>
    </location>
</feature>
<dbReference type="GO" id="GO:0006887">
    <property type="term" value="P:exocytosis"/>
    <property type="evidence" value="ECO:0007669"/>
    <property type="project" value="TreeGrafter"/>
</dbReference>
<dbReference type="InterPro" id="IPR051097">
    <property type="entry name" value="Synaptobrevin-like_transport"/>
</dbReference>
<keyword evidence="7 16" id="KW-0472">Membrane</keyword>
<dbReference type="GO" id="GO:0031201">
    <property type="term" value="C:SNARE complex"/>
    <property type="evidence" value="ECO:0007669"/>
    <property type="project" value="TreeGrafter"/>
</dbReference>
<dbReference type="CDD" id="cd14824">
    <property type="entry name" value="Longin"/>
    <property type="match status" value="1"/>
</dbReference>
<keyword evidence="3" id="KW-0813">Transport</keyword>
<feature type="domain" description="V-SNARE coiled-coil homology" evidence="18">
    <location>
        <begin position="126"/>
        <end position="186"/>
    </location>
</feature>
<evidence type="ECO:0000313" key="20">
    <source>
        <dbReference type="Proteomes" id="UP001195483"/>
    </source>
</evidence>
<dbReference type="GO" id="GO:0030658">
    <property type="term" value="C:transport vesicle membrane"/>
    <property type="evidence" value="ECO:0007669"/>
    <property type="project" value="UniProtKB-SubCell"/>
</dbReference>
<dbReference type="PROSITE" id="PS50859">
    <property type="entry name" value="LONGIN"/>
    <property type="match status" value="1"/>
</dbReference>
<dbReference type="PROSITE" id="PS00417">
    <property type="entry name" value="SYNAPTOBREVIN"/>
    <property type="match status" value="1"/>
</dbReference>
<dbReference type="GO" id="GO:0031902">
    <property type="term" value="C:late endosome membrane"/>
    <property type="evidence" value="ECO:0007669"/>
    <property type="project" value="UniProtKB-SubCell"/>
</dbReference>
<dbReference type="AlphaFoldDB" id="A0AAE0WFH1"/>
<evidence type="ECO:0000256" key="3">
    <source>
        <dbReference type="ARBA" id="ARBA00022448"/>
    </source>
</evidence>
<reference evidence="19" key="1">
    <citation type="journal article" date="2021" name="Genome Biol. Evol.">
        <title>A High-Quality Reference Genome for a Parasitic Bivalve with Doubly Uniparental Inheritance (Bivalvia: Unionida).</title>
        <authorList>
            <person name="Smith C.H."/>
        </authorList>
    </citation>
    <scope>NUCLEOTIDE SEQUENCE</scope>
    <source>
        <strain evidence="19">CHS0354</strain>
    </source>
</reference>
<comment type="similarity">
    <text evidence="2">Belongs to the synaptobrevin family.</text>
</comment>
<reference evidence="19" key="3">
    <citation type="submission" date="2023-05" db="EMBL/GenBank/DDBJ databases">
        <authorList>
            <person name="Smith C.H."/>
        </authorList>
    </citation>
    <scope>NUCLEOTIDE SEQUENCE</scope>
    <source>
        <strain evidence="19">CHS0354</strain>
        <tissue evidence="19">Mantle</tissue>
    </source>
</reference>
<dbReference type="PANTHER" id="PTHR21136:SF168">
    <property type="entry name" value="VESICLE-ASSOCIATED MEMBRANE PROTEIN 9"/>
    <property type="match status" value="1"/>
</dbReference>
<dbReference type="GO" id="GO:0006906">
    <property type="term" value="P:vesicle fusion"/>
    <property type="evidence" value="ECO:0007669"/>
    <property type="project" value="TreeGrafter"/>
</dbReference>
<protein>
    <recommendedName>
        <fullName evidence="13">Vesicle-associated membrane protein 7</fullName>
    </recommendedName>
    <alternativeName>
        <fullName evidence="14">Synaptobrevin-like protein 1</fullName>
    </alternativeName>
</protein>
<evidence type="ECO:0000256" key="8">
    <source>
        <dbReference type="ARBA" id="ARBA00037801"/>
    </source>
</evidence>
<evidence type="ECO:0000256" key="5">
    <source>
        <dbReference type="ARBA" id="ARBA00022927"/>
    </source>
</evidence>
<dbReference type="Pfam" id="PF00957">
    <property type="entry name" value="Synaptobrevin"/>
    <property type="match status" value="1"/>
</dbReference>
<evidence type="ECO:0000259" key="18">
    <source>
        <dbReference type="PROSITE" id="PS50892"/>
    </source>
</evidence>
<dbReference type="PROSITE" id="PS50892">
    <property type="entry name" value="V_SNARE"/>
    <property type="match status" value="1"/>
</dbReference>
<gene>
    <name evidence="19" type="ORF">CHS0354_032029</name>
</gene>
<evidence type="ECO:0000256" key="12">
    <source>
        <dbReference type="ARBA" id="ARBA00037875"/>
    </source>
</evidence>
<dbReference type="Gene3D" id="1.20.5.110">
    <property type="match status" value="1"/>
</dbReference>
<dbReference type="GO" id="GO:0015031">
    <property type="term" value="P:protein transport"/>
    <property type="evidence" value="ECO:0007669"/>
    <property type="project" value="UniProtKB-KW"/>
</dbReference>
<dbReference type="PRINTS" id="PR00219">
    <property type="entry name" value="SYNAPTOBREVN"/>
</dbReference>
<dbReference type="GO" id="GO:0030670">
    <property type="term" value="C:phagocytic vesicle membrane"/>
    <property type="evidence" value="ECO:0007669"/>
    <property type="project" value="UniProtKB-SubCell"/>
</dbReference>
<accession>A0AAE0WFH1</accession>
<dbReference type="FunFam" id="1.20.5.110:FF:000004">
    <property type="entry name" value="Vesicle-associated membrane protein 7"/>
    <property type="match status" value="1"/>
</dbReference>
<keyword evidence="20" id="KW-1185">Reference proteome</keyword>
<evidence type="ECO:0000256" key="15">
    <source>
        <dbReference type="PROSITE-ProRule" id="PRU00290"/>
    </source>
</evidence>
<sequence length="237" mass="26100">MTILYSCIARGSTILSSQSLDSSSDYDKAAVSVIPSIPTRNDGKKTFSASGNKWHCLVENGIIFMCIAKSAFPSNKCYGYLTEIKDKFHNDGLALKAVSATGHELDGDMGYTMRQEMEKYSKKEDNIKVLQSQVDEVKGVMTQNIEKVIERGERLDDLIDKTDELQAQSATFQKTANKIKKKYWWKNLKMKIIIAIVIFVIIVAIVLAIIFGGGFLKKGETSGGTSAPPISTPKSNG</sequence>
<dbReference type="SMART" id="SM01270">
    <property type="entry name" value="Longin"/>
    <property type="match status" value="1"/>
</dbReference>
<dbReference type="PANTHER" id="PTHR21136">
    <property type="entry name" value="SNARE PROTEINS"/>
    <property type="match status" value="1"/>
</dbReference>
<dbReference type="SUPFAM" id="SSF58038">
    <property type="entry name" value="SNARE fusion complex"/>
    <property type="match status" value="1"/>
</dbReference>
<dbReference type="InterPro" id="IPR010908">
    <property type="entry name" value="Longin_dom"/>
</dbReference>
<dbReference type="GO" id="GO:0005789">
    <property type="term" value="C:endoplasmic reticulum membrane"/>
    <property type="evidence" value="ECO:0007669"/>
    <property type="project" value="UniProtKB-SubCell"/>
</dbReference>
<evidence type="ECO:0000256" key="13">
    <source>
        <dbReference type="ARBA" id="ARBA00039269"/>
    </source>
</evidence>
<evidence type="ECO:0000313" key="19">
    <source>
        <dbReference type="EMBL" id="KAK3612421.1"/>
    </source>
</evidence>
<keyword evidence="5" id="KW-0653">Protein transport</keyword>
<comment type="subcellular location">
    <subcellularLocation>
        <location evidence="12">Cytoplasmic vesicle</location>
        <location evidence="12">Phagosome membrane</location>
        <topology evidence="12">Single-pass type IV membrane protein</topology>
    </subcellularLocation>
    <subcellularLocation>
        <location evidence="9">Cytoplasmic vesicle</location>
        <location evidence="9">Secretory vesicle membrane</location>
        <topology evidence="9">Single-pass type IV membrane protein</topology>
    </subcellularLocation>
    <subcellularLocation>
        <location evidence="1">Endoplasmic reticulum membrane</location>
        <topology evidence="1">Single-pass type IV membrane protein</topology>
    </subcellularLocation>
    <subcellularLocation>
        <location evidence="8">Golgi apparatus</location>
        <location evidence="8">trans-Golgi network membrane</location>
        <topology evidence="8">Single-pass type IV membrane protein</topology>
    </subcellularLocation>
    <subcellularLocation>
        <location evidence="10">Late endosome membrane</location>
        <topology evidence="10">Single-pass type IV membrane protein</topology>
    </subcellularLocation>
    <subcellularLocation>
        <location evidence="11">Lysosome membrane</location>
        <topology evidence="11">Single-pass type IV membrane protein</topology>
    </subcellularLocation>
</comment>
<evidence type="ECO:0000256" key="16">
    <source>
        <dbReference type="SAM" id="Phobius"/>
    </source>
</evidence>
<dbReference type="GO" id="GO:0000149">
    <property type="term" value="F:SNARE binding"/>
    <property type="evidence" value="ECO:0007669"/>
    <property type="project" value="TreeGrafter"/>
</dbReference>